<dbReference type="Pfam" id="PF04859">
    <property type="entry name" value="DUF641"/>
    <property type="match status" value="1"/>
</dbReference>
<evidence type="ECO:0000256" key="1">
    <source>
        <dbReference type="SAM" id="Coils"/>
    </source>
</evidence>
<keyword evidence="1" id="KW-0175">Coiled coil</keyword>
<sequence length="591" mass="67967">MITIFIQCDDEPVPIILQYPYMFISGVQGVSKCFALALRCLAEASKNRLSSEEVLHSLEQIYAKPSQVILSNIPGFLFFSFFIKKPRNENLQKPPLKDLHFIIVIKRLRNCISLSSRHQWKLRFAGLVGSCVHIRDRNLVEMDSAKHSSNKSRWARTFAKVMHIQAVTGLDKFQKSKPKMWEKVKPDRTVDENHQRVFFGEEDEKLQKRAVMDAFIAKLFAAISSVKAAYAELQVYHLPYDADGIQSADQILVSELQSLSELKQSFLKKHFDDISPETTQQSAEVQEQKNLIKTYEITRKKLDSQSKLKESELIFLKEKLEEIRRENKIIEKRLNSSGSLSSSSSSSHVKLSFSSLSPTNFLFVLKQTTKSIRSLVKFMISEMESANWDLDAAANSIHPDVVYWDSTHICYAFESFVCKHMFDGFNLPEFSILEDSQSKEKPREFFFDKFMELKSLKAREYITWKPASTFAEFCRCKYLKLVHPKMEASLFGNLSQRNLVNARKFPETAFFDSFLEVAKWVWLLHCLAFSFNPDGATIFQVPKGSRFSEVFMDSVNEEAFLSPESSPEVAFMVVPGFQVGKTVIQCQVYLV</sequence>
<dbReference type="InterPro" id="IPR056813">
    <property type="entry name" value="GIL1_IRKI_C"/>
</dbReference>
<dbReference type="Proteomes" id="UP001229421">
    <property type="component" value="Unassembled WGS sequence"/>
</dbReference>
<reference evidence="4" key="1">
    <citation type="journal article" date="2023" name="bioRxiv">
        <title>Improved chromosome-level genome assembly for marigold (Tagetes erecta).</title>
        <authorList>
            <person name="Jiang F."/>
            <person name="Yuan L."/>
            <person name="Wang S."/>
            <person name="Wang H."/>
            <person name="Xu D."/>
            <person name="Wang A."/>
            <person name="Fan W."/>
        </authorList>
    </citation>
    <scope>NUCLEOTIDE SEQUENCE</scope>
    <source>
        <strain evidence="4">WSJ</strain>
        <tissue evidence="4">Leaf</tissue>
    </source>
</reference>
<dbReference type="PANTHER" id="PTHR31161">
    <property type="entry name" value="PROTEIN GRAVITROPIC IN THE LIGHT 1"/>
    <property type="match status" value="1"/>
</dbReference>
<dbReference type="EMBL" id="JAUHHV010000003">
    <property type="protein sequence ID" value="KAK1431036.1"/>
    <property type="molecule type" value="Genomic_DNA"/>
</dbReference>
<dbReference type="AlphaFoldDB" id="A0AAD8L1F5"/>
<dbReference type="InterPro" id="IPR040225">
    <property type="entry name" value="GIL1-like"/>
</dbReference>
<protein>
    <recommendedName>
        <fullName evidence="6">DUF641 domain-containing protein</fullName>
    </recommendedName>
</protein>
<dbReference type="GO" id="GO:0009959">
    <property type="term" value="P:negative gravitropism"/>
    <property type="evidence" value="ECO:0007669"/>
    <property type="project" value="InterPro"/>
</dbReference>
<keyword evidence="5" id="KW-1185">Reference proteome</keyword>
<proteinExistence type="predicted"/>
<evidence type="ECO:0000313" key="4">
    <source>
        <dbReference type="EMBL" id="KAK1431036.1"/>
    </source>
</evidence>
<dbReference type="Pfam" id="PF24994">
    <property type="entry name" value="GIL1_IRKI_C"/>
    <property type="match status" value="1"/>
</dbReference>
<evidence type="ECO:0000259" key="3">
    <source>
        <dbReference type="Pfam" id="PF24994"/>
    </source>
</evidence>
<dbReference type="GO" id="GO:0009639">
    <property type="term" value="P:response to red or far red light"/>
    <property type="evidence" value="ECO:0007669"/>
    <property type="project" value="InterPro"/>
</dbReference>
<name>A0AAD8L1F5_TARER</name>
<comment type="caution">
    <text evidence="4">The sequence shown here is derived from an EMBL/GenBank/DDBJ whole genome shotgun (WGS) entry which is preliminary data.</text>
</comment>
<feature type="domain" description="GIL1/IRKI C-terminal" evidence="3">
    <location>
        <begin position="538"/>
        <end position="589"/>
    </location>
</feature>
<feature type="domain" description="DUF641" evidence="2">
    <location>
        <begin position="208"/>
        <end position="333"/>
    </location>
</feature>
<evidence type="ECO:0000313" key="5">
    <source>
        <dbReference type="Proteomes" id="UP001229421"/>
    </source>
</evidence>
<accession>A0AAD8L1F5</accession>
<gene>
    <name evidence="4" type="ORF">QVD17_14235</name>
</gene>
<organism evidence="4 5">
    <name type="scientific">Tagetes erecta</name>
    <name type="common">African marigold</name>
    <dbReference type="NCBI Taxonomy" id="13708"/>
    <lineage>
        <taxon>Eukaryota</taxon>
        <taxon>Viridiplantae</taxon>
        <taxon>Streptophyta</taxon>
        <taxon>Embryophyta</taxon>
        <taxon>Tracheophyta</taxon>
        <taxon>Spermatophyta</taxon>
        <taxon>Magnoliopsida</taxon>
        <taxon>eudicotyledons</taxon>
        <taxon>Gunneridae</taxon>
        <taxon>Pentapetalae</taxon>
        <taxon>asterids</taxon>
        <taxon>campanulids</taxon>
        <taxon>Asterales</taxon>
        <taxon>Asteraceae</taxon>
        <taxon>Asteroideae</taxon>
        <taxon>Heliantheae alliance</taxon>
        <taxon>Tageteae</taxon>
        <taxon>Tagetes</taxon>
    </lineage>
</organism>
<dbReference type="InterPro" id="IPR006943">
    <property type="entry name" value="DUF641_pln"/>
</dbReference>
<feature type="coiled-coil region" evidence="1">
    <location>
        <begin position="285"/>
        <end position="333"/>
    </location>
</feature>
<evidence type="ECO:0008006" key="6">
    <source>
        <dbReference type="Google" id="ProtNLM"/>
    </source>
</evidence>
<evidence type="ECO:0000259" key="2">
    <source>
        <dbReference type="Pfam" id="PF04859"/>
    </source>
</evidence>